<evidence type="ECO:0000256" key="1">
    <source>
        <dbReference type="SAM" id="MobiDB-lite"/>
    </source>
</evidence>
<dbReference type="EMBL" id="JAVHJS010000018">
    <property type="protein sequence ID" value="KAK2829780.1"/>
    <property type="molecule type" value="Genomic_DNA"/>
</dbReference>
<feature type="compositionally biased region" description="Acidic residues" evidence="1">
    <location>
        <begin position="546"/>
        <end position="556"/>
    </location>
</feature>
<gene>
    <name evidence="2" type="ORF">Q7C36_017770</name>
</gene>
<accession>A0AA88SDF1</accession>
<evidence type="ECO:0000313" key="3">
    <source>
        <dbReference type="Proteomes" id="UP001187315"/>
    </source>
</evidence>
<proteinExistence type="predicted"/>
<organism evidence="2 3">
    <name type="scientific">Tachysurus vachellii</name>
    <name type="common">Darkbarbel catfish</name>
    <name type="synonym">Pelteobagrus vachellii</name>
    <dbReference type="NCBI Taxonomy" id="175792"/>
    <lineage>
        <taxon>Eukaryota</taxon>
        <taxon>Metazoa</taxon>
        <taxon>Chordata</taxon>
        <taxon>Craniata</taxon>
        <taxon>Vertebrata</taxon>
        <taxon>Euteleostomi</taxon>
        <taxon>Actinopterygii</taxon>
        <taxon>Neopterygii</taxon>
        <taxon>Teleostei</taxon>
        <taxon>Ostariophysi</taxon>
        <taxon>Siluriformes</taxon>
        <taxon>Bagridae</taxon>
        <taxon>Tachysurus</taxon>
    </lineage>
</organism>
<feature type="region of interest" description="Disordered" evidence="1">
    <location>
        <begin position="1"/>
        <end position="32"/>
    </location>
</feature>
<protein>
    <submittedName>
        <fullName evidence="2">Uncharacterized protein</fullName>
    </submittedName>
</protein>
<evidence type="ECO:0000313" key="2">
    <source>
        <dbReference type="EMBL" id="KAK2829780.1"/>
    </source>
</evidence>
<feature type="region of interest" description="Disordered" evidence="1">
    <location>
        <begin position="544"/>
        <end position="564"/>
    </location>
</feature>
<reference evidence="2" key="1">
    <citation type="submission" date="2023-08" db="EMBL/GenBank/DDBJ databases">
        <title>Pelteobagrus vachellii genome.</title>
        <authorList>
            <person name="Liu H."/>
        </authorList>
    </citation>
    <scope>NUCLEOTIDE SEQUENCE</scope>
    <source>
        <strain evidence="2">PRFRI_2022a</strain>
        <tissue evidence="2">Muscle</tissue>
    </source>
</reference>
<feature type="region of interest" description="Disordered" evidence="1">
    <location>
        <begin position="469"/>
        <end position="494"/>
    </location>
</feature>
<feature type="compositionally biased region" description="Basic and acidic residues" evidence="1">
    <location>
        <begin position="617"/>
        <end position="629"/>
    </location>
</feature>
<name>A0AA88SDF1_TACVA</name>
<dbReference type="AlphaFoldDB" id="A0AA88SDF1"/>
<keyword evidence="3" id="KW-1185">Reference proteome</keyword>
<dbReference type="Proteomes" id="UP001187315">
    <property type="component" value="Unassembled WGS sequence"/>
</dbReference>
<sequence>MGNSSPGALRRSEEKISSRCGAAGASTMDTTPDQRQKCFRDILDLVLHLSDEEWKAVSRDMEKEVTRLDFASGCTKIVTTVSSAVVRHLLTLLSESFGIEAILEANDKLKSNWSKSSASDVSAPRSPTEVSDFICDLSQRIVTEIKGAMLEAIQSTASQRASSPAGDPILHLDDLSIACTNEICEKILALYQSEVYVTPEGEKTPETSLKSHQEVHGVMKGLEEVVSISRSSSWCTVSSTSDSISTMPEVMTPDFASSAPQAERPFIDQLMSKASQAIIEVLLKTEQKLAASMLPQTSVPASSEADLKFLKELFKSTATEILQKLFFILVQSLREHLSGVSSSNADQSGPEDEQKFLSVAQMLHTDILKKVFTFICDRLQAISEKSRSPIDVCPLSEDTTKVETDILLKTLSSHIPTDLTSVKSLGSTTVSSPRESVDLDEVASDIVNKLIREAAVDIRITATKNLPAAQLSDADAHSSSSSKSSSGISSELQSLSGLEDQKPVQQFTDAETRPSVQNSPYVSQHFFTVVRDRLKAFFTTVAKGADDDEEGEDEDPVLPNYISEDGSVHKLTKLDLHTENQRPNSPECWAGSSPTSPRPSPAALTLKPLQPDNLTEEEPKRIPKEKKIL</sequence>
<feature type="region of interest" description="Disordered" evidence="1">
    <location>
        <begin position="577"/>
        <end position="629"/>
    </location>
</feature>
<comment type="caution">
    <text evidence="2">The sequence shown here is derived from an EMBL/GenBank/DDBJ whole genome shotgun (WGS) entry which is preliminary data.</text>
</comment>